<dbReference type="EMBL" id="KL198059">
    <property type="protein sequence ID" value="KDQ11384.1"/>
    <property type="molecule type" value="Genomic_DNA"/>
</dbReference>
<keyword evidence="2" id="KW-1185">Reference proteome</keyword>
<dbReference type="AlphaFoldDB" id="A0A067M775"/>
<dbReference type="InParanoid" id="A0A067M775"/>
<accession>A0A067M775</accession>
<dbReference type="HOGENOM" id="CLU_2145453_0_0_1"/>
<proteinExistence type="predicted"/>
<evidence type="ECO:0000313" key="2">
    <source>
        <dbReference type="Proteomes" id="UP000027195"/>
    </source>
</evidence>
<evidence type="ECO:0000313" key="1">
    <source>
        <dbReference type="EMBL" id="KDQ11384.1"/>
    </source>
</evidence>
<reference evidence="2" key="1">
    <citation type="journal article" date="2014" name="Proc. Natl. Acad. Sci. U.S.A.">
        <title>Extensive sampling of basidiomycete genomes demonstrates inadequacy of the white-rot/brown-rot paradigm for wood decay fungi.</title>
        <authorList>
            <person name="Riley R."/>
            <person name="Salamov A.A."/>
            <person name="Brown D.W."/>
            <person name="Nagy L.G."/>
            <person name="Floudas D."/>
            <person name="Held B.W."/>
            <person name="Levasseur A."/>
            <person name="Lombard V."/>
            <person name="Morin E."/>
            <person name="Otillar R."/>
            <person name="Lindquist E.A."/>
            <person name="Sun H."/>
            <person name="LaButti K.M."/>
            <person name="Schmutz J."/>
            <person name="Jabbour D."/>
            <person name="Luo H."/>
            <person name="Baker S.E."/>
            <person name="Pisabarro A.G."/>
            <person name="Walton J.D."/>
            <person name="Blanchette R.A."/>
            <person name="Henrissat B."/>
            <person name="Martin F."/>
            <person name="Cullen D."/>
            <person name="Hibbett D.S."/>
            <person name="Grigoriev I.V."/>
        </authorList>
    </citation>
    <scope>NUCLEOTIDE SEQUENCE [LARGE SCALE GENOMIC DNA]</scope>
    <source>
        <strain evidence="2">FD-172 SS1</strain>
    </source>
</reference>
<protein>
    <submittedName>
        <fullName evidence="1">Uncharacterized protein</fullName>
    </submittedName>
</protein>
<organism evidence="1 2">
    <name type="scientific">Botryobasidium botryosum (strain FD-172 SS1)</name>
    <dbReference type="NCBI Taxonomy" id="930990"/>
    <lineage>
        <taxon>Eukaryota</taxon>
        <taxon>Fungi</taxon>
        <taxon>Dikarya</taxon>
        <taxon>Basidiomycota</taxon>
        <taxon>Agaricomycotina</taxon>
        <taxon>Agaricomycetes</taxon>
        <taxon>Cantharellales</taxon>
        <taxon>Botryobasidiaceae</taxon>
        <taxon>Botryobasidium</taxon>
    </lineage>
</organism>
<name>A0A067M775_BOTB1</name>
<dbReference type="Proteomes" id="UP000027195">
    <property type="component" value="Unassembled WGS sequence"/>
</dbReference>
<gene>
    <name evidence="1" type="ORF">BOTBODRAFT_177419</name>
</gene>
<sequence>MHHRSDDVYNLSAQTVNVTLTPLEQKIRASSPGRRSSVKDDTSRAILSMWQLSAGGQSPLEDVPSRAEATLNALVAFFIPNPSNEGCDAVIAVVDALLTRGFHRTRRIDLAA</sequence>